<keyword evidence="3" id="KW-0963">Cytoplasm</keyword>
<dbReference type="STRING" id="490629.SAMN05216266_12943"/>
<evidence type="ECO:0000256" key="3">
    <source>
        <dbReference type="ARBA" id="ARBA00022490"/>
    </source>
</evidence>
<evidence type="ECO:0000256" key="4">
    <source>
        <dbReference type="ARBA" id="ARBA00023186"/>
    </source>
</evidence>
<keyword evidence="6" id="KW-1185">Reference proteome</keyword>
<comment type="similarity">
    <text evidence="2">Belongs to the EspG family.</text>
</comment>
<accession>A0A1I1CMV2</accession>
<dbReference type="Proteomes" id="UP000243799">
    <property type="component" value="Unassembled WGS sequence"/>
</dbReference>
<keyword evidence="4" id="KW-0143">Chaperone</keyword>
<dbReference type="OrthoDB" id="3665265at2"/>
<dbReference type="Pfam" id="PF14011">
    <property type="entry name" value="ESX-1_EspG"/>
    <property type="match status" value="1"/>
</dbReference>
<comment type="subcellular location">
    <subcellularLocation>
        <location evidence="1">Cytoplasm</location>
    </subcellularLocation>
</comment>
<dbReference type="EMBL" id="FOKG01000029">
    <property type="protein sequence ID" value="SFB61950.1"/>
    <property type="molecule type" value="Genomic_DNA"/>
</dbReference>
<reference evidence="6" key="1">
    <citation type="submission" date="2016-10" db="EMBL/GenBank/DDBJ databases">
        <authorList>
            <person name="Varghese N."/>
            <person name="Submissions S."/>
        </authorList>
    </citation>
    <scope>NUCLEOTIDE SEQUENCE [LARGE SCALE GENOMIC DNA]</scope>
    <source>
        <strain evidence="6">CGMCC 4.3568</strain>
    </source>
</reference>
<evidence type="ECO:0000313" key="5">
    <source>
        <dbReference type="EMBL" id="SFB61950.1"/>
    </source>
</evidence>
<name>A0A1I1CMV2_9PSEU</name>
<dbReference type="AlphaFoldDB" id="A0A1I1CMV2"/>
<sequence>MSGRRVDLPVSVLATLAARERLGPLHLALQPEPMWLPEEEQAELDSTLDTALADAGVLDGRGRVDVEFLDRLPLLTAAEVEYYGWFTHPESGETWSALAAARGLEGLLAVRAGDWVALAPISRHHLADELTEQLPERLPGGGSPWNVRVIDLEDAGRRGVSDRALPGDVREVVKVVQRPVHGSGELYAAQRDELGRYTRLEKPLHYVDTDWGRYLNYTTGNGDEAEIHIAPATPATLARTLEQLRASLVR</sequence>
<organism evidence="5 6">
    <name type="scientific">Amycolatopsis marina</name>
    <dbReference type="NCBI Taxonomy" id="490629"/>
    <lineage>
        <taxon>Bacteria</taxon>
        <taxon>Bacillati</taxon>
        <taxon>Actinomycetota</taxon>
        <taxon>Actinomycetes</taxon>
        <taxon>Pseudonocardiales</taxon>
        <taxon>Pseudonocardiaceae</taxon>
        <taxon>Amycolatopsis</taxon>
    </lineage>
</organism>
<evidence type="ECO:0000256" key="1">
    <source>
        <dbReference type="ARBA" id="ARBA00004496"/>
    </source>
</evidence>
<dbReference type="InterPro" id="IPR025734">
    <property type="entry name" value="EspG"/>
</dbReference>
<evidence type="ECO:0000256" key="2">
    <source>
        <dbReference type="ARBA" id="ARBA00006411"/>
    </source>
</evidence>
<dbReference type="RefSeq" id="WP_091678791.1">
    <property type="nucleotide sequence ID" value="NZ_FOKG01000029.1"/>
</dbReference>
<gene>
    <name evidence="5" type="ORF">SAMN05216266_12943</name>
</gene>
<proteinExistence type="inferred from homology"/>
<protein>
    <submittedName>
        <fullName evidence="5">EspG family protein</fullName>
    </submittedName>
</protein>
<evidence type="ECO:0000313" key="6">
    <source>
        <dbReference type="Proteomes" id="UP000243799"/>
    </source>
</evidence>